<dbReference type="AlphaFoldDB" id="A0A6N2C051"/>
<name>A0A6N2C051_SOLCI</name>
<keyword evidence="1" id="KW-0812">Transmembrane</keyword>
<gene>
    <name evidence="2" type="ORF">EJD97_025570</name>
</gene>
<sequence length="162" mass="18599">MPSHNLINVESCIILSCVRKLHRDNVGKPGHRVHNNPYGVMLSLSLRKTNHEVHINGLPFQCRKLNNLSKTARFMMFCINLFTFQTLGEIFCIVLLYAIPLIVMLKTIIHVGGTYMYGISGTMGLYNDRCPQIIHIWYTQPILVPKYAVISQSKRLIHLNQH</sequence>
<comment type="caution">
    <text evidence="2">The sequence shown here is derived from an EMBL/GenBank/DDBJ whole genome shotgun (WGS) entry which is preliminary data.</text>
</comment>
<protein>
    <submittedName>
        <fullName evidence="2">Uncharacterized protein</fullName>
    </submittedName>
</protein>
<evidence type="ECO:0000256" key="1">
    <source>
        <dbReference type="SAM" id="Phobius"/>
    </source>
</evidence>
<accession>A0A6N2C051</accession>
<keyword evidence="1" id="KW-0472">Membrane</keyword>
<reference evidence="2" key="1">
    <citation type="submission" date="2019-05" db="EMBL/GenBank/DDBJ databases">
        <title>The de novo reference genome and transcriptome assemblies of the wild tomato species Solanum chilense.</title>
        <authorList>
            <person name="Stam R."/>
            <person name="Nosenko T."/>
            <person name="Hoerger A.C."/>
            <person name="Stephan W."/>
            <person name="Seidel M.A."/>
            <person name="Kuhn J.M.M."/>
            <person name="Haberer G."/>
            <person name="Tellier A."/>
        </authorList>
    </citation>
    <scope>NUCLEOTIDE SEQUENCE</scope>
    <source>
        <tissue evidence="2">Mature leaves</tissue>
    </source>
</reference>
<proteinExistence type="predicted"/>
<organism evidence="2">
    <name type="scientific">Solanum chilense</name>
    <name type="common">Tomato</name>
    <name type="synonym">Lycopersicon chilense</name>
    <dbReference type="NCBI Taxonomy" id="4083"/>
    <lineage>
        <taxon>Eukaryota</taxon>
        <taxon>Viridiplantae</taxon>
        <taxon>Streptophyta</taxon>
        <taxon>Embryophyta</taxon>
        <taxon>Tracheophyta</taxon>
        <taxon>Spermatophyta</taxon>
        <taxon>Magnoliopsida</taxon>
        <taxon>eudicotyledons</taxon>
        <taxon>Gunneridae</taxon>
        <taxon>Pentapetalae</taxon>
        <taxon>asterids</taxon>
        <taxon>lamiids</taxon>
        <taxon>Solanales</taxon>
        <taxon>Solanaceae</taxon>
        <taxon>Solanoideae</taxon>
        <taxon>Solaneae</taxon>
        <taxon>Solanum</taxon>
        <taxon>Solanum subgen. Lycopersicon</taxon>
    </lineage>
</organism>
<feature type="transmembrane region" description="Helical" evidence="1">
    <location>
        <begin position="74"/>
        <end position="99"/>
    </location>
</feature>
<dbReference type="EMBL" id="RXGB01000970">
    <property type="protein sequence ID" value="TMX00947.1"/>
    <property type="molecule type" value="Genomic_DNA"/>
</dbReference>
<evidence type="ECO:0000313" key="2">
    <source>
        <dbReference type="EMBL" id="TMX00947.1"/>
    </source>
</evidence>
<keyword evidence="1" id="KW-1133">Transmembrane helix</keyword>